<organism evidence="3 4">
    <name type="scientific">Caenorhabditis remanei</name>
    <name type="common">Caenorhabditis vulgaris</name>
    <dbReference type="NCBI Taxonomy" id="31234"/>
    <lineage>
        <taxon>Eukaryota</taxon>
        <taxon>Metazoa</taxon>
        <taxon>Ecdysozoa</taxon>
        <taxon>Nematoda</taxon>
        <taxon>Chromadorea</taxon>
        <taxon>Rhabditida</taxon>
        <taxon>Rhabditina</taxon>
        <taxon>Rhabditomorpha</taxon>
        <taxon>Rhabditoidea</taxon>
        <taxon>Rhabditidae</taxon>
        <taxon>Peloderinae</taxon>
        <taxon>Caenorhabditis</taxon>
    </lineage>
</organism>
<dbReference type="KEGG" id="crq:GCK72_017006"/>
<accession>A0A6A5G6G1</accession>
<name>A0A6A5G6G1_CAERE</name>
<keyword evidence="2" id="KW-1133">Transmembrane helix</keyword>
<dbReference type="Proteomes" id="UP000483820">
    <property type="component" value="Chromosome V"/>
</dbReference>
<sequence>MVCVLLGIMGLAFKQFHKERSSGFWSNWSVGLSSIGFPSGSEAIFVVYNFVLTKNTGAETHQARLKRYAETARKAGIEFTEFSARCGFCLSVQALKSIENWKKEVKKERRELRGLEKLKPELREANIRKRAAEGKLAAIENITRDTEERLQREERGSEEWMELHTQAMNNIREVLHNPAPATTLTEYFEMGLVVLAIAGLAMKQFKKERSDCIWTNLGVALSSIGFPSGSEAVCVIYSFLLRKSSKTWRNGAMWFFIVAFLVLSCFSSDPSDPSLDNYMTFVFGIILTDVLIIKLGKVKMATNIASGLLLVLIAAVSVDATYWHLLENIPLSVFDYRFPLIACAAAVLR</sequence>
<comment type="caution">
    <text evidence="3">The sequence shown here is derived from an EMBL/GenBank/DDBJ whole genome shotgun (WGS) entry which is preliminary data.</text>
</comment>
<protein>
    <submittedName>
        <fullName evidence="3">Uncharacterized protein</fullName>
    </submittedName>
</protein>
<feature type="transmembrane region" description="Helical" evidence="2">
    <location>
        <begin position="252"/>
        <end position="269"/>
    </location>
</feature>
<keyword evidence="1" id="KW-0175">Coiled coil</keyword>
<dbReference type="RefSeq" id="XP_053580735.1">
    <property type="nucleotide sequence ID" value="XM_053731822.1"/>
</dbReference>
<evidence type="ECO:0000313" key="4">
    <source>
        <dbReference type="Proteomes" id="UP000483820"/>
    </source>
</evidence>
<dbReference type="EMBL" id="WUAV01000005">
    <property type="protein sequence ID" value="KAF1750456.1"/>
    <property type="molecule type" value="Genomic_DNA"/>
</dbReference>
<gene>
    <name evidence="3" type="ORF">GCK72_017006</name>
</gene>
<dbReference type="CTD" id="9807277"/>
<keyword evidence="2" id="KW-0472">Membrane</keyword>
<feature type="transmembrane region" description="Helical" evidence="2">
    <location>
        <begin position="275"/>
        <end position="292"/>
    </location>
</feature>
<dbReference type="AlphaFoldDB" id="A0A6A5G6G1"/>
<dbReference type="GeneID" id="9807277"/>
<feature type="transmembrane region" description="Helical" evidence="2">
    <location>
        <begin position="304"/>
        <end position="323"/>
    </location>
</feature>
<evidence type="ECO:0000256" key="2">
    <source>
        <dbReference type="SAM" id="Phobius"/>
    </source>
</evidence>
<evidence type="ECO:0000256" key="1">
    <source>
        <dbReference type="SAM" id="Coils"/>
    </source>
</evidence>
<keyword evidence="2" id="KW-0812">Transmembrane</keyword>
<feature type="coiled-coil region" evidence="1">
    <location>
        <begin position="91"/>
        <end position="142"/>
    </location>
</feature>
<evidence type="ECO:0000313" key="3">
    <source>
        <dbReference type="EMBL" id="KAF1750456.1"/>
    </source>
</evidence>
<reference evidence="3 4" key="1">
    <citation type="submission" date="2019-12" db="EMBL/GenBank/DDBJ databases">
        <title>Chromosome-level assembly of the Caenorhabditis remanei genome.</title>
        <authorList>
            <person name="Teterina A.A."/>
            <person name="Willis J.H."/>
            <person name="Phillips P.C."/>
        </authorList>
    </citation>
    <scope>NUCLEOTIDE SEQUENCE [LARGE SCALE GENOMIC DNA]</scope>
    <source>
        <strain evidence="3 4">PX506</strain>
        <tissue evidence="3">Whole organism</tissue>
    </source>
</reference>
<proteinExistence type="predicted"/>
<feature type="transmembrane region" description="Helical" evidence="2">
    <location>
        <begin position="217"/>
        <end position="240"/>
    </location>
</feature>